<dbReference type="NCBIfam" id="TIGR03027">
    <property type="entry name" value="pepcterm_export"/>
    <property type="match status" value="1"/>
</dbReference>
<keyword evidence="19" id="KW-1185">Reference proteome</keyword>
<dbReference type="Pfam" id="PF22461">
    <property type="entry name" value="SLBB_2"/>
    <property type="match status" value="1"/>
</dbReference>
<evidence type="ECO:0000256" key="13">
    <source>
        <dbReference type="ARBA" id="ARBA00023237"/>
    </source>
</evidence>
<evidence type="ECO:0000256" key="10">
    <source>
        <dbReference type="ARBA" id="ARBA00023114"/>
    </source>
</evidence>
<feature type="domain" description="SLBB" evidence="17">
    <location>
        <begin position="129"/>
        <end position="208"/>
    </location>
</feature>
<comment type="subcellular location">
    <subcellularLocation>
        <location evidence="1">Cell outer membrane</location>
        <topology evidence="1">Multi-pass membrane protein</topology>
    </subcellularLocation>
</comment>
<evidence type="ECO:0000313" key="18">
    <source>
        <dbReference type="EMBL" id="WOH39603.1"/>
    </source>
</evidence>
<dbReference type="Gene3D" id="3.10.560.10">
    <property type="entry name" value="Outer membrane lipoprotein wza domain like"/>
    <property type="match status" value="1"/>
</dbReference>
<evidence type="ECO:0000256" key="8">
    <source>
        <dbReference type="ARBA" id="ARBA00023047"/>
    </source>
</evidence>
<organism evidence="18 19">
    <name type="scientific">Thalassotalea fonticola</name>
    <dbReference type="NCBI Taxonomy" id="3065649"/>
    <lineage>
        <taxon>Bacteria</taxon>
        <taxon>Pseudomonadati</taxon>
        <taxon>Pseudomonadota</taxon>
        <taxon>Gammaproteobacteria</taxon>
        <taxon>Alteromonadales</taxon>
        <taxon>Colwelliaceae</taxon>
        <taxon>Thalassotalea</taxon>
    </lineage>
</organism>
<evidence type="ECO:0000256" key="14">
    <source>
        <dbReference type="ARBA" id="ARBA00023288"/>
    </source>
</evidence>
<evidence type="ECO:0000256" key="5">
    <source>
        <dbReference type="ARBA" id="ARBA00022597"/>
    </source>
</evidence>
<evidence type="ECO:0000313" key="19">
    <source>
        <dbReference type="Proteomes" id="UP001301442"/>
    </source>
</evidence>
<accession>A0ABZ0GV11</accession>
<dbReference type="PROSITE" id="PS51257">
    <property type="entry name" value="PROKAR_LIPOPROTEIN"/>
    <property type="match status" value="1"/>
</dbReference>
<keyword evidence="14" id="KW-0449">Lipoprotein</keyword>
<proteinExistence type="inferred from homology"/>
<keyword evidence="3" id="KW-0813">Transport</keyword>
<keyword evidence="10" id="KW-0626">Porin</keyword>
<dbReference type="EMBL" id="CP136600">
    <property type="protein sequence ID" value="WOH39603.1"/>
    <property type="molecule type" value="Genomic_DNA"/>
</dbReference>
<evidence type="ECO:0000259" key="16">
    <source>
        <dbReference type="Pfam" id="PF02563"/>
    </source>
</evidence>
<feature type="signal peptide" evidence="15">
    <location>
        <begin position="1"/>
        <end position="28"/>
    </location>
</feature>
<protein>
    <submittedName>
        <fullName evidence="18">Polysaccharide export protein</fullName>
    </submittedName>
</protein>
<keyword evidence="11" id="KW-0472">Membrane</keyword>
<dbReference type="InterPro" id="IPR003715">
    <property type="entry name" value="Poly_export_N"/>
</dbReference>
<evidence type="ECO:0000256" key="2">
    <source>
        <dbReference type="ARBA" id="ARBA00009450"/>
    </source>
</evidence>
<dbReference type="InterPro" id="IPR054765">
    <property type="entry name" value="SLBB_dom"/>
</dbReference>
<dbReference type="Pfam" id="PF02563">
    <property type="entry name" value="Poly_export"/>
    <property type="match status" value="1"/>
</dbReference>
<keyword evidence="13" id="KW-0998">Cell outer membrane</keyword>
<keyword evidence="7 15" id="KW-0732">Signal</keyword>
<feature type="chain" id="PRO_5046527484" evidence="15">
    <location>
        <begin position="29"/>
        <end position="213"/>
    </location>
</feature>
<evidence type="ECO:0000256" key="15">
    <source>
        <dbReference type="SAM" id="SignalP"/>
    </source>
</evidence>
<dbReference type="PANTHER" id="PTHR33619:SF3">
    <property type="entry name" value="POLYSACCHARIDE EXPORT PROTEIN GFCE-RELATED"/>
    <property type="match status" value="1"/>
</dbReference>
<keyword evidence="4" id="KW-1134">Transmembrane beta strand</keyword>
<evidence type="ECO:0000256" key="11">
    <source>
        <dbReference type="ARBA" id="ARBA00023136"/>
    </source>
</evidence>
<reference evidence="18 19" key="1">
    <citation type="submission" date="2023-09" db="EMBL/GenBank/DDBJ databases">
        <authorList>
            <person name="Qi X."/>
        </authorList>
    </citation>
    <scope>NUCLEOTIDE SEQUENCE [LARGE SCALE GENOMIC DNA]</scope>
    <source>
        <strain evidence="18 19">S1-1</strain>
    </source>
</reference>
<keyword evidence="9" id="KW-0406">Ion transport</keyword>
<evidence type="ECO:0000256" key="9">
    <source>
        <dbReference type="ARBA" id="ARBA00023065"/>
    </source>
</evidence>
<evidence type="ECO:0000256" key="4">
    <source>
        <dbReference type="ARBA" id="ARBA00022452"/>
    </source>
</evidence>
<keyword evidence="8" id="KW-0625">Polysaccharide transport</keyword>
<dbReference type="InterPro" id="IPR049712">
    <property type="entry name" value="Poly_export"/>
</dbReference>
<evidence type="ECO:0000256" key="3">
    <source>
        <dbReference type="ARBA" id="ARBA00022448"/>
    </source>
</evidence>
<dbReference type="RefSeq" id="WP_348398362.1">
    <property type="nucleotide sequence ID" value="NZ_CP136600.1"/>
</dbReference>
<evidence type="ECO:0000256" key="1">
    <source>
        <dbReference type="ARBA" id="ARBA00004571"/>
    </source>
</evidence>
<comment type="similarity">
    <text evidence="2">Belongs to the BexD/CtrA/VexA family.</text>
</comment>
<gene>
    <name evidence="18" type="ORF">RI844_14875</name>
</gene>
<dbReference type="InterPro" id="IPR017477">
    <property type="entry name" value="PEP-CTERM_polysacc_export"/>
</dbReference>
<name>A0ABZ0GV11_9GAMM</name>
<dbReference type="Proteomes" id="UP001301442">
    <property type="component" value="Chromosome"/>
</dbReference>
<dbReference type="Gene3D" id="3.30.1950.10">
    <property type="entry name" value="wza like domain"/>
    <property type="match status" value="1"/>
</dbReference>
<dbReference type="PANTHER" id="PTHR33619">
    <property type="entry name" value="POLYSACCHARIDE EXPORT PROTEIN GFCE-RELATED"/>
    <property type="match status" value="1"/>
</dbReference>
<evidence type="ECO:0000259" key="17">
    <source>
        <dbReference type="Pfam" id="PF22461"/>
    </source>
</evidence>
<feature type="domain" description="Polysaccharide export protein N-terminal" evidence="16">
    <location>
        <begin position="44"/>
        <end position="118"/>
    </location>
</feature>
<keyword evidence="6" id="KW-0812">Transmembrane</keyword>
<evidence type="ECO:0000256" key="6">
    <source>
        <dbReference type="ARBA" id="ARBA00022692"/>
    </source>
</evidence>
<sequence length="213" mass="23257">MTKVFLLLKSVIAAIFLLNLLASCSSVGRTLPTATVYPAQTDTATAYNYLIGPGDTLNIFVWRNPEVSGSFIVRPDGKITTSLAEDIPASGKTPTQLARIIEERLSIYLREPIVSITIEDFVGPYSEQIRVIGEATEPSAVSYGKNMTLLDVMIAVGGLTDFADGNDAVLVRIENGKQKQYQLFIEDLIKYGDIKANVDLLPGDIIVIPEAWF</sequence>
<evidence type="ECO:0000256" key="12">
    <source>
        <dbReference type="ARBA" id="ARBA00023139"/>
    </source>
</evidence>
<keyword evidence="12" id="KW-0564">Palmitate</keyword>
<keyword evidence="5" id="KW-0762">Sugar transport</keyword>
<evidence type="ECO:0000256" key="7">
    <source>
        <dbReference type="ARBA" id="ARBA00022729"/>
    </source>
</evidence>